<gene>
    <name evidence="1" type="ORF">SAMN05443663_102631</name>
</gene>
<dbReference type="EMBL" id="FQWC01000002">
    <property type="protein sequence ID" value="SHG36414.1"/>
    <property type="molecule type" value="Genomic_DNA"/>
</dbReference>
<dbReference type="RefSeq" id="WP_073411759.1">
    <property type="nucleotide sequence ID" value="NZ_FQWC01000002.1"/>
</dbReference>
<proteinExistence type="predicted"/>
<organism evidence="1 2">
    <name type="scientific">Flavobacterium defluvii</name>
    <dbReference type="NCBI Taxonomy" id="370979"/>
    <lineage>
        <taxon>Bacteria</taxon>
        <taxon>Pseudomonadati</taxon>
        <taxon>Bacteroidota</taxon>
        <taxon>Flavobacteriia</taxon>
        <taxon>Flavobacteriales</taxon>
        <taxon>Flavobacteriaceae</taxon>
        <taxon>Flavobacterium</taxon>
    </lineage>
</organism>
<dbReference type="SUPFAM" id="SSF54909">
    <property type="entry name" value="Dimeric alpha+beta barrel"/>
    <property type="match status" value="1"/>
</dbReference>
<evidence type="ECO:0000313" key="2">
    <source>
        <dbReference type="Proteomes" id="UP000184071"/>
    </source>
</evidence>
<dbReference type="OrthoDB" id="9804891at2"/>
<keyword evidence="2" id="KW-1185">Reference proteome</keyword>
<accession>A0A1M5J759</accession>
<dbReference type="AlphaFoldDB" id="A0A1M5J759"/>
<name>A0A1M5J759_9FLAO</name>
<sequence length="97" mass="10533">MKKLGLLVRLEAKVGQEKNVEDFITGALPLALEEAGTVTWYAFRIDASTFGIYDTFSNEEGREAHLGGKIAKALMENAPDLLATPPSIEKLDILAAK</sequence>
<keyword evidence="1" id="KW-0560">Oxidoreductase</keyword>
<protein>
    <submittedName>
        <fullName evidence="1">Quinol monooxygenase YgiN</fullName>
    </submittedName>
</protein>
<evidence type="ECO:0000313" key="1">
    <source>
        <dbReference type="EMBL" id="SHG36414.1"/>
    </source>
</evidence>
<dbReference type="STRING" id="370979.SAMN05443663_102631"/>
<reference evidence="2" key="1">
    <citation type="submission" date="2016-11" db="EMBL/GenBank/DDBJ databases">
        <authorList>
            <person name="Varghese N."/>
            <person name="Submissions S."/>
        </authorList>
    </citation>
    <scope>NUCLEOTIDE SEQUENCE [LARGE SCALE GENOMIC DNA]</scope>
    <source>
        <strain evidence="2">DSM 17963</strain>
    </source>
</reference>
<dbReference type="Proteomes" id="UP000184071">
    <property type="component" value="Unassembled WGS sequence"/>
</dbReference>
<keyword evidence="1" id="KW-0503">Monooxygenase</keyword>
<dbReference type="Gene3D" id="3.30.70.100">
    <property type="match status" value="1"/>
</dbReference>
<dbReference type="GO" id="GO:0004497">
    <property type="term" value="F:monooxygenase activity"/>
    <property type="evidence" value="ECO:0007669"/>
    <property type="project" value="UniProtKB-KW"/>
</dbReference>
<dbReference type="InterPro" id="IPR011008">
    <property type="entry name" value="Dimeric_a/b-barrel"/>
</dbReference>